<keyword evidence="1" id="KW-1133">Transmembrane helix</keyword>
<protein>
    <submittedName>
        <fullName evidence="2">Uncharacterized protein</fullName>
    </submittedName>
</protein>
<name>A0A2A8J358_BACCE</name>
<comment type="caution">
    <text evidence="2">The sequence shown here is derived from an EMBL/GenBank/DDBJ whole genome shotgun (WGS) entry which is preliminary data.</text>
</comment>
<keyword evidence="1" id="KW-0472">Membrane</keyword>
<dbReference type="EMBL" id="NUMG01000031">
    <property type="protein sequence ID" value="PGT98684.1"/>
    <property type="molecule type" value="Genomic_DNA"/>
</dbReference>
<feature type="transmembrane region" description="Helical" evidence="1">
    <location>
        <begin position="69"/>
        <end position="87"/>
    </location>
</feature>
<dbReference type="Proteomes" id="UP000225766">
    <property type="component" value="Unassembled WGS sequence"/>
</dbReference>
<dbReference type="RefSeq" id="WP_088231166.1">
    <property type="nucleotide sequence ID" value="NZ_JARXKI010000002.1"/>
</dbReference>
<proteinExistence type="predicted"/>
<keyword evidence="1" id="KW-0812">Transmembrane</keyword>
<dbReference type="OrthoDB" id="9914853at2"/>
<evidence type="ECO:0000313" key="2">
    <source>
        <dbReference type="EMBL" id="PGT98684.1"/>
    </source>
</evidence>
<organism evidence="2 3">
    <name type="scientific">Bacillus cereus</name>
    <dbReference type="NCBI Taxonomy" id="1396"/>
    <lineage>
        <taxon>Bacteria</taxon>
        <taxon>Bacillati</taxon>
        <taxon>Bacillota</taxon>
        <taxon>Bacilli</taxon>
        <taxon>Bacillales</taxon>
        <taxon>Bacillaceae</taxon>
        <taxon>Bacillus</taxon>
        <taxon>Bacillus cereus group</taxon>
    </lineage>
</organism>
<sequence>MTLLLRCLFMCTLIFTFFMPWYNAFGAKDVNGFTIPIWEEISIFFFLYLTPLFSAISMYRMIIGRNPGIFYLLSGIPNVCFWLLLLLTDNLYAPWKYSYIGGKVGLFVSILVIVTYFIPFSVSQGRKIIHGKKKDM</sequence>
<gene>
    <name evidence="2" type="ORF">COD19_20980</name>
</gene>
<dbReference type="AlphaFoldDB" id="A0A2A8J358"/>
<reference evidence="2 3" key="1">
    <citation type="submission" date="2017-09" db="EMBL/GenBank/DDBJ databases">
        <title>Large-scale bioinformatics analysis of Bacillus genomes uncovers conserved roles of natural products in bacterial physiology.</title>
        <authorList>
            <consortium name="Agbiome Team Llc"/>
            <person name="Bleich R.M."/>
            <person name="Grubbs K.J."/>
            <person name="Santa Maria K.C."/>
            <person name="Allen S.E."/>
            <person name="Farag S."/>
            <person name="Shank E.A."/>
            <person name="Bowers A."/>
        </authorList>
    </citation>
    <scope>NUCLEOTIDE SEQUENCE [LARGE SCALE GENOMIC DNA]</scope>
    <source>
        <strain evidence="2 3">AFS040105</strain>
    </source>
</reference>
<accession>A0A2A8J358</accession>
<feature type="transmembrane region" description="Helical" evidence="1">
    <location>
        <begin position="99"/>
        <end position="118"/>
    </location>
</feature>
<evidence type="ECO:0000313" key="3">
    <source>
        <dbReference type="Proteomes" id="UP000225766"/>
    </source>
</evidence>
<evidence type="ECO:0000256" key="1">
    <source>
        <dbReference type="SAM" id="Phobius"/>
    </source>
</evidence>
<feature type="transmembrane region" description="Helical" evidence="1">
    <location>
        <begin position="42"/>
        <end position="62"/>
    </location>
</feature>